<evidence type="ECO:0000313" key="1">
    <source>
        <dbReference type="EMBL" id="CFR96462.1"/>
    </source>
</evidence>
<reference evidence="1 2" key="1">
    <citation type="submission" date="2015-03" db="EMBL/GenBank/DDBJ databases">
        <authorList>
            <consortium name="Pathogen Informatics"/>
        </authorList>
    </citation>
    <scope>NUCLEOTIDE SEQUENCE [LARGE SCALE GENOMIC DNA]</scope>
    <source>
        <strain evidence="1 2">C09601061</strain>
    </source>
</reference>
<accession>A0A654U4U3</accession>
<name>A0A654U4U3_MYCTX</name>
<sequence length="56" mass="6265">MDMKLTYWVLPTAMPAVGMIPVSSRAHLMLLMSCLEKPGWRTGEPEYLLEASPDVT</sequence>
<gene>
    <name evidence="1" type="ORF">ERS007657_03277</name>
</gene>
<protein>
    <submittedName>
        <fullName evidence="1">Uncharacterized protein</fullName>
    </submittedName>
</protein>
<organism evidence="1 2">
    <name type="scientific">Mycobacterium tuberculosis</name>
    <dbReference type="NCBI Taxonomy" id="1773"/>
    <lineage>
        <taxon>Bacteria</taxon>
        <taxon>Bacillati</taxon>
        <taxon>Actinomycetota</taxon>
        <taxon>Actinomycetes</taxon>
        <taxon>Mycobacteriales</taxon>
        <taxon>Mycobacteriaceae</taxon>
        <taxon>Mycobacterium</taxon>
        <taxon>Mycobacterium tuberculosis complex</taxon>
    </lineage>
</organism>
<dbReference type="EMBL" id="CGCX01001518">
    <property type="protein sequence ID" value="CFR96462.1"/>
    <property type="molecule type" value="Genomic_DNA"/>
</dbReference>
<evidence type="ECO:0000313" key="2">
    <source>
        <dbReference type="Proteomes" id="UP000046680"/>
    </source>
</evidence>
<proteinExistence type="predicted"/>
<dbReference type="AlphaFoldDB" id="A0A654U4U3"/>
<dbReference type="Proteomes" id="UP000046680">
    <property type="component" value="Unassembled WGS sequence"/>
</dbReference>